<dbReference type="InterPro" id="IPR036249">
    <property type="entry name" value="Thioredoxin-like_sf"/>
</dbReference>
<dbReference type="SUPFAM" id="SSF52833">
    <property type="entry name" value="Thioredoxin-like"/>
    <property type="match status" value="1"/>
</dbReference>
<proteinExistence type="predicted"/>
<dbReference type="Proteomes" id="UP000236340">
    <property type="component" value="Unassembled WGS sequence"/>
</dbReference>
<evidence type="ECO:0000313" key="2">
    <source>
        <dbReference type="Proteomes" id="UP000236340"/>
    </source>
</evidence>
<organism evidence="1 2">
    <name type="scientific">Geothermobacter hydrogeniphilus</name>
    <dbReference type="NCBI Taxonomy" id="1969733"/>
    <lineage>
        <taxon>Bacteria</taxon>
        <taxon>Pseudomonadati</taxon>
        <taxon>Thermodesulfobacteriota</taxon>
        <taxon>Desulfuromonadia</taxon>
        <taxon>Desulfuromonadales</taxon>
        <taxon>Geothermobacteraceae</taxon>
        <taxon>Geothermobacter</taxon>
    </lineage>
</organism>
<dbReference type="RefSeq" id="WP_103115474.1">
    <property type="nucleotide sequence ID" value="NZ_PPFX01000018.1"/>
</dbReference>
<protein>
    <submittedName>
        <fullName evidence="1">Uncharacterized protein</fullName>
    </submittedName>
</protein>
<dbReference type="EMBL" id="PPFX01000018">
    <property type="protein sequence ID" value="PNU20099.1"/>
    <property type="molecule type" value="Genomic_DNA"/>
</dbReference>
<name>A0A2K2HA54_9BACT</name>
<dbReference type="AlphaFoldDB" id="A0A2K2HA54"/>
<sequence length="82" mass="9080">MQLQARLDAMKAEFVNKVDPAILEAMGKAREQFDVEAMMSGVIRVGDRAPDFTLEDENGNQVSAAALREKGPLVITLYRGVW</sequence>
<evidence type="ECO:0000313" key="1">
    <source>
        <dbReference type="EMBL" id="PNU20099.1"/>
    </source>
</evidence>
<reference evidence="1 2" key="1">
    <citation type="journal article" date="2018" name="Genome Announc.">
        <title>Genome Sequence of Geothermobacter sp. HR-1 Iron Reducer from the Loihi Seamount.</title>
        <authorList>
            <person name="Smith H."/>
            <person name="Abuyen K."/>
            <person name="Tremblay J."/>
            <person name="Savalia P."/>
            <person name="Perez-Rodriguez I."/>
            <person name="Emerson D."/>
            <person name="Tully B."/>
            <person name="Amend J."/>
        </authorList>
    </citation>
    <scope>NUCLEOTIDE SEQUENCE [LARGE SCALE GENOMIC DNA]</scope>
    <source>
        <strain evidence="1 2">HR-1</strain>
    </source>
</reference>
<comment type="caution">
    <text evidence="1">The sequence shown here is derived from an EMBL/GenBank/DDBJ whole genome shotgun (WGS) entry which is preliminary data.</text>
</comment>
<dbReference type="OrthoDB" id="9809746at2"/>
<gene>
    <name evidence="1" type="ORF">C2E25_09295</name>
</gene>
<dbReference type="Gene3D" id="3.40.30.10">
    <property type="entry name" value="Glutaredoxin"/>
    <property type="match status" value="1"/>
</dbReference>
<accession>A0A2K2HA54</accession>